<evidence type="ECO:0000313" key="4">
    <source>
        <dbReference type="EMBL" id="WGO87006.1"/>
    </source>
</evidence>
<dbReference type="PANTHER" id="PTHR37038:SF12">
    <property type="entry name" value="TRANSCRIPTIONAL REGULATOR"/>
    <property type="match status" value="1"/>
</dbReference>
<name>A0AAX3UED7_9LACO</name>
<dbReference type="EMBL" id="CP123736">
    <property type="protein sequence ID" value="WGO87006.1"/>
    <property type="molecule type" value="Genomic_DNA"/>
</dbReference>
<dbReference type="Proteomes" id="UP001242513">
    <property type="component" value="Chromosome"/>
</dbReference>
<dbReference type="SUPFAM" id="SSF47413">
    <property type="entry name" value="lambda repressor-like DNA-binding domains"/>
    <property type="match status" value="1"/>
</dbReference>
<geneLocation type="plasmid" evidence="4 6">
    <name>unnamed2</name>
</geneLocation>
<dbReference type="InterPro" id="IPR010057">
    <property type="entry name" value="Transcription_activator_Rgg_C"/>
</dbReference>
<dbReference type="SMART" id="SM00530">
    <property type="entry name" value="HTH_XRE"/>
    <property type="match status" value="1"/>
</dbReference>
<reference evidence="2 5" key="1">
    <citation type="submission" date="2016-10" db="EMBL/GenBank/DDBJ databases">
        <authorList>
            <person name="Varghese N."/>
            <person name="Submissions S."/>
        </authorList>
    </citation>
    <scope>NUCLEOTIDE SEQUENCE [LARGE SCALE GENOMIC DNA]</scope>
    <source>
        <strain evidence="2 5">ATCC 43761</strain>
    </source>
</reference>
<dbReference type="InterPro" id="IPR010982">
    <property type="entry name" value="Lambda_DNA-bd_dom_sf"/>
</dbReference>
<protein>
    <submittedName>
        <fullName evidence="2">Transcriptional activator, Rgg/GadR/MutR family, C-terminal domain-containing protein</fullName>
    </submittedName>
</protein>
<sequence length="283" mass="33409">MMGKEFRQLRQLKKISLDKACKGITSKSSLQRWENGQGEMSCGNLFKLLERIHIQPKEFIDLVQPSTLNSYVEPLENAYKNNDVADLKNIAEFFLGLHYHDNNNRNMLFQAAIACNYYMDFTNVNLMNENDILRLKAYFLLIEEWDRENVFFFVNTQLLLSGIDVYKISRSLISYLVYDETQQSRTYTMAITTLINGIFVLLKKQEIDKAYDLFEKVRRLNFLDDFLNEKIKINYLKTVFHYLNTKDVKMMEKFLHDLDAIGLKDQADAFRLGFSQFKKIIDE</sequence>
<dbReference type="CDD" id="cd00093">
    <property type="entry name" value="HTH_XRE"/>
    <property type="match status" value="1"/>
</dbReference>
<keyword evidence="5" id="KW-1185">Reference proteome</keyword>
<dbReference type="RefSeq" id="WP_013854552.1">
    <property type="nucleotide sequence ID" value="NZ_CP123735.1"/>
</dbReference>
<dbReference type="Gene3D" id="1.25.40.400">
    <property type="match status" value="1"/>
</dbReference>
<dbReference type="PROSITE" id="PS50943">
    <property type="entry name" value="HTH_CROC1"/>
    <property type="match status" value="1"/>
</dbReference>
<proteinExistence type="predicted"/>
<dbReference type="InterPro" id="IPR001387">
    <property type="entry name" value="Cro/C1-type_HTH"/>
</dbReference>
<evidence type="ECO:0000313" key="2">
    <source>
        <dbReference type="EMBL" id="SDA72635.1"/>
    </source>
</evidence>
<evidence type="ECO:0000313" key="6">
    <source>
        <dbReference type="Proteomes" id="UP001242513"/>
    </source>
</evidence>
<dbReference type="EMBL" id="FMXC01000062">
    <property type="protein sequence ID" value="SDA72635.1"/>
    <property type="molecule type" value="Genomic_DNA"/>
</dbReference>
<dbReference type="Pfam" id="PF21259">
    <property type="entry name" value="Rgg_C"/>
    <property type="match status" value="1"/>
</dbReference>
<evidence type="ECO:0000313" key="5">
    <source>
        <dbReference type="Proteomes" id="UP000181860"/>
    </source>
</evidence>
<feature type="domain" description="HTH cro/C1-type" evidence="1">
    <location>
        <begin position="6"/>
        <end position="59"/>
    </location>
</feature>
<reference evidence="3" key="3">
    <citation type="submission" date="2023-04" db="EMBL/GenBank/DDBJ databases">
        <authorList>
            <person name="Wang Y."/>
        </authorList>
    </citation>
    <scope>NUCLEOTIDE SEQUENCE</scope>
    <source>
        <strain evidence="3">ZW18</strain>
        <plasmid evidence="4">unnamed2</plasmid>
    </source>
</reference>
<dbReference type="InterPro" id="IPR053163">
    <property type="entry name" value="HTH-type_regulator_Rgg"/>
</dbReference>
<dbReference type="AlphaFoldDB" id="A0AAX3UED7"/>
<dbReference type="Proteomes" id="UP001242513">
    <property type="component" value="Plasmid unnamed2"/>
</dbReference>
<reference evidence="3" key="2">
    <citation type="journal article" date="2022" name="Food Funct.">
        <title>Lactobacillus kefiranofaciens ZW18 from Kefir enhances the anti-tumor effect of anti-programmed cell death 1 (PD-1) immunotherapy by modulating the gut microbiota.</title>
        <authorList>
            <person name="Zhao J."/>
            <person name="Wang Y."/>
            <person name="Wang J."/>
            <person name="Lv M."/>
            <person name="Zhou C."/>
            <person name="Jia L."/>
            <person name="Geng W."/>
        </authorList>
    </citation>
    <scope>NUCLEOTIDE SEQUENCE</scope>
    <source>
        <strain evidence="3">ZW18</strain>
    </source>
</reference>
<organism evidence="3 6">
    <name type="scientific">Lactobacillus kefiranofaciens</name>
    <dbReference type="NCBI Taxonomy" id="267818"/>
    <lineage>
        <taxon>Bacteria</taxon>
        <taxon>Bacillati</taxon>
        <taxon>Bacillota</taxon>
        <taxon>Bacilli</taxon>
        <taxon>Lactobacillales</taxon>
        <taxon>Lactobacillaceae</taxon>
        <taxon>Lactobacillus</taxon>
    </lineage>
</organism>
<gene>
    <name evidence="3" type="ORF">QEJ78_00045</name>
    <name evidence="4" type="ORF">QEJ78_11735</name>
    <name evidence="2" type="ORF">SAMN02983011_02402</name>
</gene>
<accession>A0AAX3UED7</accession>
<dbReference type="Proteomes" id="UP000181860">
    <property type="component" value="Unassembled WGS sequence"/>
</dbReference>
<evidence type="ECO:0000313" key="3">
    <source>
        <dbReference type="EMBL" id="WGO85933.1"/>
    </source>
</evidence>
<dbReference type="GO" id="GO:0003677">
    <property type="term" value="F:DNA binding"/>
    <property type="evidence" value="ECO:0007669"/>
    <property type="project" value="InterPro"/>
</dbReference>
<dbReference type="NCBIfam" id="TIGR01716">
    <property type="entry name" value="RGG_Cterm"/>
    <property type="match status" value="1"/>
</dbReference>
<keyword evidence="4" id="KW-0614">Plasmid</keyword>
<dbReference type="EMBL" id="CP123735">
    <property type="protein sequence ID" value="WGO85933.1"/>
    <property type="molecule type" value="Genomic_DNA"/>
</dbReference>
<dbReference type="Gene3D" id="1.10.260.40">
    <property type="entry name" value="lambda repressor-like DNA-binding domains"/>
    <property type="match status" value="1"/>
</dbReference>
<evidence type="ECO:0000259" key="1">
    <source>
        <dbReference type="PROSITE" id="PS50943"/>
    </source>
</evidence>
<dbReference type="PANTHER" id="PTHR37038">
    <property type="entry name" value="TRANSCRIPTIONAL REGULATOR-RELATED"/>
    <property type="match status" value="1"/>
</dbReference>